<reference evidence="1 2" key="1">
    <citation type="submission" date="2018-06" db="EMBL/GenBank/DDBJ databases">
        <title>Comparative genomics reveals the genomic features of Rhizophagus irregularis, R. cerebriforme, R. diaphanum and Gigaspora rosea, and their symbiotic lifestyle signature.</title>
        <authorList>
            <person name="Morin E."/>
            <person name="San Clemente H."/>
            <person name="Chen E.C.H."/>
            <person name="De La Providencia I."/>
            <person name="Hainaut M."/>
            <person name="Kuo A."/>
            <person name="Kohler A."/>
            <person name="Murat C."/>
            <person name="Tang N."/>
            <person name="Roy S."/>
            <person name="Loubradou J."/>
            <person name="Henrissat B."/>
            <person name="Grigoriev I.V."/>
            <person name="Corradi N."/>
            <person name="Roux C."/>
            <person name="Martin F.M."/>
        </authorList>
    </citation>
    <scope>NUCLEOTIDE SEQUENCE [LARGE SCALE GENOMIC DNA]</scope>
    <source>
        <strain evidence="1 2">DAOM 194757</strain>
    </source>
</reference>
<keyword evidence="2" id="KW-1185">Reference proteome</keyword>
<protein>
    <recommendedName>
        <fullName evidence="3">F-box domain-containing protein</fullName>
    </recommendedName>
</protein>
<evidence type="ECO:0008006" key="3">
    <source>
        <dbReference type="Google" id="ProtNLM"/>
    </source>
</evidence>
<gene>
    <name evidence="1" type="ORF">C2G38_2178667</name>
</gene>
<accession>A0A397VE24</accession>
<evidence type="ECO:0000313" key="2">
    <source>
        <dbReference type="Proteomes" id="UP000266673"/>
    </source>
</evidence>
<dbReference type="SUPFAM" id="SSF81383">
    <property type="entry name" value="F-box domain"/>
    <property type="match status" value="1"/>
</dbReference>
<comment type="caution">
    <text evidence="1">The sequence shown here is derived from an EMBL/GenBank/DDBJ whole genome shotgun (WGS) entry which is preliminary data.</text>
</comment>
<name>A0A397VE24_9GLOM</name>
<organism evidence="1 2">
    <name type="scientific">Gigaspora rosea</name>
    <dbReference type="NCBI Taxonomy" id="44941"/>
    <lineage>
        <taxon>Eukaryota</taxon>
        <taxon>Fungi</taxon>
        <taxon>Fungi incertae sedis</taxon>
        <taxon>Mucoromycota</taxon>
        <taxon>Glomeromycotina</taxon>
        <taxon>Glomeromycetes</taxon>
        <taxon>Diversisporales</taxon>
        <taxon>Gigasporaceae</taxon>
        <taxon>Gigaspora</taxon>
    </lineage>
</organism>
<dbReference type="EMBL" id="QKWP01000404">
    <property type="protein sequence ID" value="RIB20684.1"/>
    <property type="molecule type" value="Genomic_DNA"/>
</dbReference>
<sequence>MKSFDLLPNELMIYIFQYVEFPKNLSISCRRWSVITKDWQAKLEWIFFRYGKEYNKHSRRDVRLGTSFIDEKMSQAIFKRSLKVPETCDNVKSHVIQLELLELFSNVQQPESKTVIQIQNLTTIVRQQLTKLNDLGFEIDYGIIARILRFFTYYHYTNHYISEILTESFMIMKEDKFLEDFRDKVLIEALKLEKQSI</sequence>
<dbReference type="OrthoDB" id="2318184at2759"/>
<dbReference type="InterPro" id="IPR036047">
    <property type="entry name" value="F-box-like_dom_sf"/>
</dbReference>
<dbReference type="Proteomes" id="UP000266673">
    <property type="component" value="Unassembled WGS sequence"/>
</dbReference>
<proteinExistence type="predicted"/>
<evidence type="ECO:0000313" key="1">
    <source>
        <dbReference type="EMBL" id="RIB20684.1"/>
    </source>
</evidence>
<dbReference type="AlphaFoldDB" id="A0A397VE24"/>